<protein>
    <submittedName>
        <fullName evidence="1">Uncharacterized protein</fullName>
    </submittedName>
</protein>
<proteinExistence type="predicted"/>
<dbReference type="AlphaFoldDB" id="A0A934URV2"/>
<name>A0A934URV2_9BURK</name>
<evidence type="ECO:0000313" key="1">
    <source>
        <dbReference type="EMBL" id="MBK0393580.1"/>
    </source>
</evidence>
<evidence type="ECO:0000313" key="2">
    <source>
        <dbReference type="Proteomes" id="UP000617041"/>
    </source>
</evidence>
<sequence>MLAAPAFAQSSAATVNALADAEPGAIRSGPRAPSLSLTARESLPGLAPRGSVDVGVQWSHPIGGQLVDFSAWRRVTPPPRDALSLIEQQESTVYGARVEMKLAPASKRLFADKFIGLQLDSGARIGLKKSNGNPTIYYRNQF</sequence>
<comment type="caution">
    <text evidence="1">The sequence shown here is derived from an EMBL/GenBank/DDBJ whole genome shotgun (WGS) entry which is preliminary data.</text>
</comment>
<accession>A0A934URV2</accession>
<keyword evidence="2" id="KW-1185">Reference proteome</keyword>
<gene>
    <name evidence="1" type="ORF">I8E28_13355</name>
</gene>
<reference evidence="1" key="1">
    <citation type="submission" date="2020-12" db="EMBL/GenBank/DDBJ databases">
        <title>Ramlibacter sp. nov., isolated from a freshwater alga, Cryptomonas.</title>
        <authorList>
            <person name="Kim H.M."/>
            <person name="Jeon C.O."/>
        </authorList>
    </citation>
    <scope>NUCLEOTIDE SEQUENCE</scope>
    <source>
        <strain evidence="1">CrO1</strain>
    </source>
</reference>
<dbReference type="Proteomes" id="UP000617041">
    <property type="component" value="Unassembled WGS sequence"/>
</dbReference>
<dbReference type="EMBL" id="JAEDAO010000001">
    <property type="protein sequence ID" value="MBK0393580.1"/>
    <property type="molecule type" value="Genomic_DNA"/>
</dbReference>
<dbReference type="RefSeq" id="WP_200788542.1">
    <property type="nucleotide sequence ID" value="NZ_JAEDAO010000001.1"/>
</dbReference>
<organism evidence="1 2">
    <name type="scientific">Ramlibacter algicola</name>
    <dbReference type="NCBI Taxonomy" id="2795217"/>
    <lineage>
        <taxon>Bacteria</taxon>
        <taxon>Pseudomonadati</taxon>
        <taxon>Pseudomonadota</taxon>
        <taxon>Betaproteobacteria</taxon>
        <taxon>Burkholderiales</taxon>
        <taxon>Comamonadaceae</taxon>
        <taxon>Ramlibacter</taxon>
    </lineage>
</organism>